<feature type="compositionally biased region" description="Polar residues" evidence="1">
    <location>
        <begin position="1"/>
        <end position="17"/>
    </location>
</feature>
<evidence type="ECO:0000256" key="1">
    <source>
        <dbReference type="SAM" id="MobiDB-lite"/>
    </source>
</evidence>
<reference evidence="2 3" key="1">
    <citation type="submission" date="2019-07" db="EMBL/GenBank/DDBJ databases">
        <title>Genomic Encyclopedia of Type Strains, Phase IV (KMG-IV): sequencing the most valuable type-strain genomes for metagenomic binning, comparative biology and taxonomic classification.</title>
        <authorList>
            <person name="Goeker M."/>
        </authorList>
    </citation>
    <scope>NUCLEOTIDE SEQUENCE [LARGE SCALE GENOMIC DNA]</scope>
    <source>
        <strain evidence="2 3">DSM 18961</strain>
    </source>
</reference>
<name>A0A5S5DUR3_9FLAO</name>
<dbReference type="AlphaFoldDB" id="A0A5S5DUR3"/>
<dbReference type="EMBL" id="VNIA01000001">
    <property type="protein sequence ID" value="TYP99444.1"/>
    <property type="molecule type" value="Genomic_DNA"/>
</dbReference>
<dbReference type="Proteomes" id="UP000323136">
    <property type="component" value="Unassembled WGS sequence"/>
</dbReference>
<dbReference type="RefSeq" id="WP_148868168.1">
    <property type="nucleotide sequence ID" value="NZ_VNIA01000001.1"/>
</dbReference>
<accession>A0A5S5DUR3</accession>
<evidence type="ECO:0000313" key="3">
    <source>
        <dbReference type="Proteomes" id="UP000323136"/>
    </source>
</evidence>
<sequence>MSKNKNTFQLSALSQNDPGAADGNKLVCEVTANGPLRKGSSPVNKPVKLPIPPSESKKIETPTWYLETTKGENASFEIKISGPTGSKYPSKSIKVKQSDVQEWASVPFNDRENQIYQEGEYGIFGFAQEGPDGSIYTITAGVLNPRLYGN</sequence>
<proteinExistence type="predicted"/>
<keyword evidence="3" id="KW-1185">Reference proteome</keyword>
<dbReference type="OrthoDB" id="1353367at2"/>
<organism evidence="2 3">
    <name type="scientific">Tenacibaculum adriaticum</name>
    <dbReference type="NCBI Taxonomy" id="413713"/>
    <lineage>
        <taxon>Bacteria</taxon>
        <taxon>Pseudomonadati</taxon>
        <taxon>Bacteroidota</taxon>
        <taxon>Flavobacteriia</taxon>
        <taxon>Flavobacteriales</taxon>
        <taxon>Flavobacteriaceae</taxon>
        <taxon>Tenacibaculum</taxon>
    </lineage>
</organism>
<gene>
    <name evidence="2" type="ORF">C7447_10140</name>
</gene>
<feature type="region of interest" description="Disordered" evidence="1">
    <location>
        <begin position="1"/>
        <end position="55"/>
    </location>
</feature>
<comment type="caution">
    <text evidence="2">The sequence shown here is derived from an EMBL/GenBank/DDBJ whole genome shotgun (WGS) entry which is preliminary data.</text>
</comment>
<protein>
    <submittedName>
        <fullName evidence="2">Uncharacterized protein</fullName>
    </submittedName>
</protein>
<evidence type="ECO:0000313" key="2">
    <source>
        <dbReference type="EMBL" id="TYP99444.1"/>
    </source>
</evidence>